<comment type="caution">
    <text evidence="1">The sequence shown here is derived from an EMBL/GenBank/DDBJ whole genome shotgun (WGS) entry which is preliminary data.</text>
</comment>
<proteinExistence type="predicted"/>
<dbReference type="AlphaFoldDB" id="A0ABD0VFG6"/>
<sequence>MWFLKPGIERFTVSAMEDTWILDKPLSKWPTFVNCIDLQDQTVHNFLAEDGSWNINILAKFFNMDLIAIITSINLFPEDNEDCIELIKQHAGKSITALVHEAWQETQCNRPFTKMDASPEGYNYRRKFRKNSNSLRGLAAQLHVNRRRHGGPEEGARAFAPSRATEMGEKMCQIPAFGSWHYREPVVQPGLTRSSFFGEQDLFKVPVAMPVDSAYLKGGLCRRKVRKRSGIGLEKQCSRELMPRKKGNAGDFAIGTPSSSGAPKAVDEDLYKIPQELLYQKPKRKRLLKNLLSGCLGLSCIP</sequence>
<accession>A0ABD0VFG6</accession>
<dbReference type="EMBL" id="JANQDX010000007">
    <property type="protein sequence ID" value="KAL0921277.1"/>
    <property type="molecule type" value="Genomic_DNA"/>
</dbReference>
<reference evidence="1 2" key="1">
    <citation type="journal article" date="2024" name="Plant Biotechnol. J.">
        <title>Dendrobium thyrsiflorum genome and its molecular insights into genes involved in important horticultural traits.</title>
        <authorList>
            <person name="Chen B."/>
            <person name="Wang J.Y."/>
            <person name="Zheng P.J."/>
            <person name="Li K.L."/>
            <person name="Liang Y.M."/>
            <person name="Chen X.F."/>
            <person name="Zhang C."/>
            <person name="Zhao X."/>
            <person name="He X."/>
            <person name="Zhang G.Q."/>
            <person name="Liu Z.J."/>
            <person name="Xu Q."/>
        </authorList>
    </citation>
    <scope>NUCLEOTIDE SEQUENCE [LARGE SCALE GENOMIC DNA]</scope>
    <source>
        <strain evidence="1">GZMU011</strain>
    </source>
</reference>
<dbReference type="Proteomes" id="UP001552299">
    <property type="component" value="Unassembled WGS sequence"/>
</dbReference>
<dbReference type="PANTHER" id="PTHR33699">
    <property type="entry name" value="EXPRESSED PROTEIN"/>
    <property type="match status" value="1"/>
</dbReference>
<keyword evidence="2" id="KW-1185">Reference proteome</keyword>
<dbReference type="PANTHER" id="PTHR33699:SF3">
    <property type="entry name" value="OS06G0347300 PROTEIN"/>
    <property type="match status" value="1"/>
</dbReference>
<protein>
    <submittedName>
        <fullName evidence="1">Uncharacterized protein</fullName>
    </submittedName>
</protein>
<evidence type="ECO:0000313" key="1">
    <source>
        <dbReference type="EMBL" id="KAL0921277.1"/>
    </source>
</evidence>
<name>A0ABD0VFG6_DENTH</name>
<evidence type="ECO:0000313" key="2">
    <source>
        <dbReference type="Proteomes" id="UP001552299"/>
    </source>
</evidence>
<gene>
    <name evidence="1" type="ORF">M5K25_008336</name>
</gene>
<organism evidence="1 2">
    <name type="scientific">Dendrobium thyrsiflorum</name>
    <name type="common">Pinecone-like raceme dendrobium</name>
    <name type="synonym">Orchid</name>
    <dbReference type="NCBI Taxonomy" id="117978"/>
    <lineage>
        <taxon>Eukaryota</taxon>
        <taxon>Viridiplantae</taxon>
        <taxon>Streptophyta</taxon>
        <taxon>Embryophyta</taxon>
        <taxon>Tracheophyta</taxon>
        <taxon>Spermatophyta</taxon>
        <taxon>Magnoliopsida</taxon>
        <taxon>Liliopsida</taxon>
        <taxon>Asparagales</taxon>
        <taxon>Orchidaceae</taxon>
        <taxon>Epidendroideae</taxon>
        <taxon>Malaxideae</taxon>
        <taxon>Dendrobiinae</taxon>
        <taxon>Dendrobium</taxon>
    </lineage>
</organism>